<name>U9TLK8_RHIID</name>
<feature type="transmembrane region" description="Helical" evidence="1">
    <location>
        <begin position="21"/>
        <end position="45"/>
    </location>
</feature>
<keyword evidence="1" id="KW-0812">Transmembrane</keyword>
<organism evidence="2">
    <name type="scientific">Rhizophagus irregularis (strain DAOM 181602 / DAOM 197198 / MUCL 43194)</name>
    <name type="common">Arbuscular mycorrhizal fungus</name>
    <name type="synonym">Glomus intraradices</name>
    <dbReference type="NCBI Taxonomy" id="747089"/>
    <lineage>
        <taxon>Eukaryota</taxon>
        <taxon>Fungi</taxon>
        <taxon>Fungi incertae sedis</taxon>
        <taxon>Mucoromycota</taxon>
        <taxon>Glomeromycotina</taxon>
        <taxon>Glomeromycetes</taxon>
        <taxon>Glomerales</taxon>
        <taxon>Glomeraceae</taxon>
        <taxon>Rhizophagus</taxon>
    </lineage>
</organism>
<keyword evidence="1" id="KW-0472">Membrane</keyword>
<dbReference type="HOGENOM" id="CLU_2706121_0_0_1"/>
<keyword evidence="1" id="KW-1133">Transmembrane helix</keyword>
<dbReference type="EMBL" id="KI290654">
    <property type="protein sequence ID" value="ESA07178.1"/>
    <property type="molecule type" value="Genomic_DNA"/>
</dbReference>
<proteinExistence type="predicted"/>
<evidence type="ECO:0000256" key="1">
    <source>
        <dbReference type="SAM" id="Phobius"/>
    </source>
</evidence>
<evidence type="ECO:0000313" key="2">
    <source>
        <dbReference type="EMBL" id="ESA07178.1"/>
    </source>
</evidence>
<accession>U9TLK8</accession>
<protein>
    <submittedName>
        <fullName evidence="2">Uncharacterized protein</fullName>
    </submittedName>
</protein>
<dbReference type="AlphaFoldDB" id="U9TLK8"/>
<sequence>MPYFRVSLASGYSFDKIDRKYSILVGFYTVFVIGGILQATSTIFAQMYGEELLLVGRVYEDPYVTSIRNYILI</sequence>
<reference evidence="2" key="1">
    <citation type="submission" date="2013-07" db="EMBL/GenBank/DDBJ databases">
        <title>The genome of an arbuscular mycorrhizal fungus provides insights into the evolution of the oldest plant symbiosis.</title>
        <authorList>
            <consortium name="DOE Joint Genome Institute"/>
            <person name="Tisserant E."/>
            <person name="Malbreil M."/>
            <person name="Kuo A."/>
            <person name="Kohler A."/>
            <person name="Symeonidi A."/>
            <person name="Balestrini R."/>
            <person name="Charron P."/>
            <person name="Duensing N."/>
            <person name="Frei-dit-Frey N."/>
            <person name="Gianinazzi-Pearson V."/>
            <person name="Gilbert B."/>
            <person name="Handa Y."/>
            <person name="Hijri M."/>
            <person name="Kaul R."/>
            <person name="Kawaguchi M."/>
            <person name="Krajinski F."/>
            <person name="Lammers P."/>
            <person name="Lapierre D."/>
            <person name="Masclaux F.G."/>
            <person name="Murat C."/>
            <person name="Morin E."/>
            <person name="Ndikumana S."/>
            <person name="Pagni M."/>
            <person name="Petitpierre D."/>
            <person name="Requena N."/>
            <person name="Rosikiewicz P."/>
            <person name="Riley R."/>
            <person name="Saito K."/>
            <person name="San Clemente H."/>
            <person name="Shapiro H."/>
            <person name="van Tuinen D."/>
            <person name="Becard G."/>
            <person name="Bonfante P."/>
            <person name="Paszkowski U."/>
            <person name="Shachar-Hill Y."/>
            <person name="Young J.P."/>
            <person name="Sanders I.R."/>
            <person name="Henrissat B."/>
            <person name="Rensing S.A."/>
            <person name="Grigoriev I.V."/>
            <person name="Corradi N."/>
            <person name="Roux C."/>
            <person name="Martin F."/>
        </authorList>
    </citation>
    <scope>NUCLEOTIDE SEQUENCE</scope>
    <source>
        <strain evidence="2">DAOM 197198</strain>
    </source>
</reference>
<gene>
    <name evidence="2" type="ORF">GLOINDRAFT_33210</name>
</gene>